<dbReference type="InterPro" id="IPR037455">
    <property type="entry name" value="LucA/IucC-like"/>
</dbReference>
<gene>
    <name evidence="5" type="ORF">EV186_106351</name>
</gene>
<comment type="pathway">
    <text evidence="1">Siderophore biosynthesis.</text>
</comment>
<feature type="domain" description="Aerobactin siderophore biosynthesis IucA/IucC-like C-terminal" evidence="4">
    <location>
        <begin position="408"/>
        <end position="573"/>
    </location>
</feature>
<name>A0A4R6S4E7_LABRH</name>
<dbReference type="EMBL" id="SNXZ01000006">
    <property type="protein sequence ID" value="TDP93957.1"/>
    <property type="molecule type" value="Genomic_DNA"/>
</dbReference>
<evidence type="ECO:0000313" key="5">
    <source>
        <dbReference type="EMBL" id="TDP93957.1"/>
    </source>
</evidence>
<evidence type="ECO:0000313" key="6">
    <source>
        <dbReference type="Proteomes" id="UP000295444"/>
    </source>
</evidence>
<comment type="similarity">
    <text evidence="2">Belongs to the IucA/IucC family.</text>
</comment>
<evidence type="ECO:0000259" key="3">
    <source>
        <dbReference type="Pfam" id="PF04183"/>
    </source>
</evidence>
<dbReference type="GO" id="GO:0016881">
    <property type="term" value="F:acid-amino acid ligase activity"/>
    <property type="evidence" value="ECO:0007669"/>
    <property type="project" value="UniProtKB-ARBA"/>
</dbReference>
<evidence type="ECO:0000256" key="2">
    <source>
        <dbReference type="ARBA" id="ARBA00007832"/>
    </source>
</evidence>
<dbReference type="Pfam" id="PF04183">
    <property type="entry name" value="IucA_IucC"/>
    <property type="match status" value="1"/>
</dbReference>
<dbReference type="RefSeq" id="WP_208115863.1">
    <property type="nucleotide sequence ID" value="NZ_SNXZ01000006.1"/>
</dbReference>
<comment type="caution">
    <text evidence="5">The sequence shown here is derived from an EMBL/GenBank/DDBJ whole genome shotgun (WGS) entry which is preliminary data.</text>
</comment>
<dbReference type="Pfam" id="PF06276">
    <property type="entry name" value="FhuF"/>
    <property type="match status" value="1"/>
</dbReference>
<dbReference type="Gene3D" id="1.10.510.40">
    <property type="match status" value="1"/>
</dbReference>
<evidence type="ECO:0000256" key="1">
    <source>
        <dbReference type="ARBA" id="ARBA00004924"/>
    </source>
</evidence>
<organism evidence="5 6">
    <name type="scientific">Labedaea rhizosphaerae</name>
    <dbReference type="NCBI Taxonomy" id="598644"/>
    <lineage>
        <taxon>Bacteria</taxon>
        <taxon>Bacillati</taxon>
        <taxon>Actinomycetota</taxon>
        <taxon>Actinomycetes</taxon>
        <taxon>Pseudonocardiales</taxon>
        <taxon>Pseudonocardiaceae</taxon>
        <taxon>Labedaea</taxon>
    </lineage>
</organism>
<sequence>MSITLPVLAPPRSAPQRQADLACAHTLLGCVVRELAEPGGHAVADGPHLVVTLPRTGVRLRARLARTSTVGGHRFTDPVQHKADEWGDLDAATLAELVAAELAAVSGHGNDEFVGQVLASRDTLADLHARRSTSAPRPVGEPASGYLDSEQSLLAGHPRHPAPKWRSGDRAAWRRYAPEYRTAFPLHWLAVRAEAVRDVGHGFDAHARTAWLVGAAFAGHALVPVHPWQFRLLTDDPVTGLPLAEALADGTIQDLGPVGAPLHPTASVRTLYQPEADLFLKTSLNVRITNCVRRNAEYELTGAVALTEALAEPVRRVGGRWPGFAVLEEPAARSVLLPERYGTQAQRFALLEGLGCIVREGIAAHLERGDQVHLAGALAAAAPDPAGTRTRIADLADGVADGVTWAREWWRRYLDVLVGPVLALWARHGVVLEPHLQNVLVVTGPDGMPRRVLARDLEGTKLVAGRHRATLAALPPKVAQACAYDEDRAWQRIAYCLFVNHLAELAGALADLAQHSAPGMCRFEDELWDTLGDVLGRLCVELGNPPRLLAMLRGEPLPAKANLLVRWARDADRLAGYVPLRNPFAR</sequence>
<protein>
    <submittedName>
        <fullName evidence="5">Siderophore synthetase component</fullName>
    </submittedName>
</protein>
<feature type="domain" description="Aerobactin siderophore biosynthesis IucA/IucC N-terminal" evidence="3">
    <location>
        <begin position="146"/>
        <end position="379"/>
    </location>
</feature>
<dbReference type="InterPro" id="IPR022770">
    <property type="entry name" value="IucA/IucC-like_C"/>
</dbReference>
<reference evidence="5 6" key="1">
    <citation type="submission" date="2019-03" db="EMBL/GenBank/DDBJ databases">
        <title>Genomic Encyclopedia of Type Strains, Phase IV (KMG-IV): sequencing the most valuable type-strain genomes for metagenomic binning, comparative biology and taxonomic classification.</title>
        <authorList>
            <person name="Goeker M."/>
        </authorList>
    </citation>
    <scope>NUCLEOTIDE SEQUENCE [LARGE SCALE GENOMIC DNA]</scope>
    <source>
        <strain evidence="5 6">DSM 45361</strain>
    </source>
</reference>
<dbReference type="PANTHER" id="PTHR34384">
    <property type="entry name" value="L-2,3-DIAMINOPROPANOATE--CITRATE LIGASE"/>
    <property type="match status" value="1"/>
</dbReference>
<accession>A0A4R6S4E7</accession>
<keyword evidence="6" id="KW-1185">Reference proteome</keyword>
<proteinExistence type="inferred from homology"/>
<dbReference type="InterPro" id="IPR007310">
    <property type="entry name" value="Aerobactin_biosyn_IucA/IucC_N"/>
</dbReference>
<dbReference type="Proteomes" id="UP000295444">
    <property type="component" value="Unassembled WGS sequence"/>
</dbReference>
<dbReference type="GO" id="GO:0019290">
    <property type="term" value="P:siderophore biosynthetic process"/>
    <property type="evidence" value="ECO:0007669"/>
    <property type="project" value="InterPro"/>
</dbReference>
<dbReference type="PANTHER" id="PTHR34384:SF5">
    <property type="entry name" value="L-2,3-DIAMINOPROPANOATE--CITRATE LIGASE"/>
    <property type="match status" value="1"/>
</dbReference>
<evidence type="ECO:0000259" key="4">
    <source>
        <dbReference type="Pfam" id="PF06276"/>
    </source>
</evidence>
<dbReference type="AlphaFoldDB" id="A0A4R6S4E7"/>